<proteinExistence type="predicted"/>
<gene>
    <name evidence="2" type="ORF">PMACD_LOCUS9925</name>
</gene>
<dbReference type="CDD" id="cd23829">
    <property type="entry name" value="RWD_RWDD2"/>
    <property type="match status" value="1"/>
</dbReference>
<dbReference type="InterPro" id="IPR059181">
    <property type="entry name" value="RWDD2A-B_C"/>
</dbReference>
<dbReference type="OrthoDB" id="432412at2759"/>
<dbReference type="InterPro" id="IPR006575">
    <property type="entry name" value="RWD_dom"/>
</dbReference>
<dbReference type="InterPro" id="IPR017359">
    <property type="entry name" value="Phi-like"/>
</dbReference>
<comment type="caution">
    <text evidence="2">The sequence shown here is derived from an EMBL/GenBank/DDBJ whole genome shotgun (WGS) entry which is preliminary data.</text>
</comment>
<dbReference type="InterPro" id="IPR010541">
    <property type="entry name" value="Prp3_C"/>
</dbReference>
<accession>A0A821U681</accession>
<dbReference type="InterPro" id="IPR016135">
    <property type="entry name" value="UBQ-conjugating_enzyme/RWD"/>
</dbReference>
<dbReference type="PANTHER" id="PTHR15955">
    <property type="entry name" value="RWD DOMAIN CONTAINING PROTEIN 2"/>
    <property type="match status" value="1"/>
</dbReference>
<dbReference type="Gene3D" id="3.10.110.10">
    <property type="entry name" value="Ubiquitin Conjugating Enzyme"/>
    <property type="match status" value="1"/>
</dbReference>
<evidence type="ECO:0000313" key="2">
    <source>
        <dbReference type="EMBL" id="CAF4884732.1"/>
    </source>
</evidence>
<evidence type="ECO:0000313" key="3">
    <source>
        <dbReference type="Proteomes" id="UP000663880"/>
    </source>
</evidence>
<evidence type="ECO:0000259" key="1">
    <source>
        <dbReference type="PROSITE" id="PS50908"/>
    </source>
</evidence>
<organism evidence="2 3">
    <name type="scientific">Pieris macdunnoughi</name>
    <dbReference type="NCBI Taxonomy" id="345717"/>
    <lineage>
        <taxon>Eukaryota</taxon>
        <taxon>Metazoa</taxon>
        <taxon>Ecdysozoa</taxon>
        <taxon>Arthropoda</taxon>
        <taxon>Hexapoda</taxon>
        <taxon>Insecta</taxon>
        <taxon>Pterygota</taxon>
        <taxon>Neoptera</taxon>
        <taxon>Endopterygota</taxon>
        <taxon>Lepidoptera</taxon>
        <taxon>Glossata</taxon>
        <taxon>Ditrysia</taxon>
        <taxon>Papilionoidea</taxon>
        <taxon>Pieridae</taxon>
        <taxon>Pierinae</taxon>
        <taxon>Pieris</taxon>
    </lineage>
</organism>
<keyword evidence="3" id="KW-1185">Reference proteome</keyword>
<dbReference type="CDD" id="cd24163">
    <property type="entry name" value="RWDD2_C"/>
    <property type="match status" value="1"/>
</dbReference>
<dbReference type="Pfam" id="PF06544">
    <property type="entry name" value="Prp3_C"/>
    <property type="match status" value="1"/>
</dbReference>
<name>A0A821U681_9NEOP</name>
<dbReference type="PANTHER" id="PTHR15955:SF8">
    <property type="entry name" value="RWD DOMAIN-CONTAINING PROTEIN 2B-RELATED"/>
    <property type="match status" value="1"/>
</dbReference>
<protein>
    <recommendedName>
        <fullName evidence="1">RWD domain-containing protein</fullName>
    </recommendedName>
</protein>
<dbReference type="PIRSF" id="PIRSF038021">
    <property type="entry name" value="UCP038021_RWDD2"/>
    <property type="match status" value="1"/>
</dbReference>
<feature type="domain" description="RWD" evidence="1">
    <location>
        <begin position="19"/>
        <end position="137"/>
    </location>
</feature>
<dbReference type="PROSITE" id="PS50908">
    <property type="entry name" value="RWD"/>
    <property type="match status" value="1"/>
</dbReference>
<dbReference type="Pfam" id="PF05773">
    <property type="entry name" value="RWD"/>
    <property type="match status" value="1"/>
</dbReference>
<reference evidence="2" key="1">
    <citation type="submission" date="2021-02" db="EMBL/GenBank/DDBJ databases">
        <authorList>
            <person name="Steward A R."/>
        </authorList>
    </citation>
    <scope>NUCLEOTIDE SEQUENCE</scope>
</reference>
<dbReference type="AlphaFoldDB" id="A0A821U681"/>
<sequence>MDTEENKDKLIRCLNEQVNEINLLQSMYPEKNELIFYDATVLQEIENFLATSTDFVPRYIDFIINLQITNTKLEISICLPSFYPDTQPNIYIRSNQLNRQQESSLNIEFNNFMTKSFTGEVCIYTGILWLLENIEKYCEPPATFPVNVNKSNEEPVKYTRYWIYSHHIYNKEKKEMIVKTAKKYNLNGFCCTGKPGIICIEGNETTCIEWWKIIKALHWKKIVIRKIEELSNSDFNSIDNRFKNFTLIEFSNHSMSQLCQTLEEVSLQNTLREILGFSNVT</sequence>
<dbReference type="EMBL" id="CAJOBZ010000029">
    <property type="protein sequence ID" value="CAF4884732.1"/>
    <property type="molecule type" value="Genomic_DNA"/>
</dbReference>
<dbReference type="Proteomes" id="UP000663880">
    <property type="component" value="Unassembled WGS sequence"/>
</dbReference>
<dbReference type="SUPFAM" id="SSF54495">
    <property type="entry name" value="UBC-like"/>
    <property type="match status" value="1"/>
</dbReference>